<feature type="compositionally biased region" description="Low complexity" evidence="19">
    <location>
        <begin position="35"/>
        <end position="54"/>
    </location>
</feature>
<keyword evidence="17" id="KW-0966">Cell projection</keyword>
<evidence type="ECO:0000256" key="4">
    <source>
        <dbReference type="ARBA" id="ARBA00004466"/>
    </source>
</evidence>
<comment type="similarity">
    <text evidence="8">Belongs to the podocalyxin family.</text>
</comment>
<name>A0A670J8G2_PODMU</name>
<dbReference type="PROSITE" id="PS51257">
    <property type="entry name" value="PROKAR_LIPOPROTEIN"/>
    <property type="match status" value="1"/>
</dbReference>
<feature type="compositionally biased region" description="Polar residues" evidence="19">
    <location>
        <begin position="160"/>
        <end position="171"/>
    </location>
</feature>
<comment type="subcellular location">
    <subcellularLocation>
        <location evidence="2">Apical cell membrane</location>
    </subcellularLocation>
    <subcellularLocation>
        <location evidence="6">Cell projection</location>
        <location evidence="6">Filopodium</location>
    </subcellularLocation>
    <subcellularLocation>
        <location evidence="7">Cell projection</location>
        <location evidence="7">Lamellipodium</location>
    </subcellularLocation>
    <subcellularLocation>
        <location evidence="1">Cell projection</location>
        <location evidence="1">Microvillus</location>
    </subcellularLocation>
    <subcellularLocation>
        <location evidence="4">Cell projection</location>
        <location evidence="4">Ruffle</location>
    </subcellularLocation>
    <subcellularLocation>
        <location evidence="3">Membrane raft</location>
    </subcellularLocation>
    <subcellularLocation>
        <location evidence="5">Membrane</location>
        <topology evidence="5">Single-pass type I membrane protein</topology>
    </subcellularLocation>
</comment>
<organism evidence="22 23">
    <name type="scientific">Podarcis muralis</name>
    <name type="common">Wall lizard</name>
    <name type="synonym">Lacerta muralis</name>
    <dbReference type="NCBI Taxonomy" id="64176"/>
    <lineage>
        <taxon>Eukaryota</taxon>
        <taxon>Metazoa</taxon>
        <taxon>Chordata</taxon>
        <taxon>Craniata</taxon>
        <taxon>Vertebrata</taxon>
        <taxon>Euteleostomi</taxon>
        <taxon>Lepidosauria</taxon>
        <taxon>Squamata</taxon>
        <taxon>Bifurcata</taxon>
        <taxon>Unidentata</taxon>
        <taxon>Episquamata</taxon>
        <taxon>Laterata</taxon>
        <taxon>Lacertibaenia</taxon>
        <taxon>Lacertidae</taxon>
        <taxon>Podarcis</taxon>
    </lineage>
</organism>
<gene>
    <name evidence="22" type="primary">PODXL</name>
</gene>
<dbReference type="OMA" id="GNNWTKC"/>
<dbReference type="GO" id="GO:0031528">
    <property type="term" value="C:microvillus membrane"/>
    <property type="evidence" value="ECO:0007669"/>
    <property type="project" value="TreeGrafter"/>
</dbReference>
<dbReference type="GO" id="GO:0016324">
    <property type="term" value="C:apical plasma membrane"/>
    <property type="evidence" value="ECO:0007669"/>
    <property type="project" value="UniProtKB-SubCell"/>
</dbReference>
<dbReference type="PANTHER" id="PTHR12067">
    <property type="entry name" value="PODOCALYXIN"/>
    <property type="match status" value="1"/>
</dbReference>
<reference evidence="22 23" key="1">
    <citation type="journal article" date="2019" name="Proc. Natl. Acad. Sci. U.S.A.">
        <title>Regulatory changes in pterin and carotenoid genes underlie balanced color polymorphisms in the wall lizard.</title>
        <authorList>
            <person name="Andrade P."/>
            <person name="Pinho C."/>
            <person name="Perez I de Lanuza G."/>
            <person name="Afonso S."/>
            <person name="Brejcha J."/>
            <person name="Rubin C.J."/>
            <person name="Wallerman O."/>
            <person name="Pereira P."/>
            <person name="Sabatino S.J."/>
            <person name="Bellati A."/>
            <person name="Pellitteri-Rosa D."/>
            <person name="Bosakova Z."/>
            <person name="Bunikis I."/>
            <person name="Carretero M.A."/>
            <person name="Feiner N."/>
            <person name="Marsik P."/>
            <person name="Pauperio F."/>
            <person name="Salvi D."/>
            <person name="Soler L."/>
            <person name="While G.M."/>
            <person name="Uller T."/>
            <person name="Font E."/>
            <person name="Andersson L."/>
            <person name="Carneiro M."/>
        </authorList>
    </citation>
    <scope>NUCLEOTIDE SEQUENCE</scope>
</reference>
<keyword evidence="10" id="KW-1003">Cell membrane</keyword>
<evidence type="ECO:0000256" key="9">
    <source>
        <dbReference type="ARBA" id="ARBA00017371"/>
    </source>
</evidence>
<evidence type="ECO:0000256" key="20">
    <source>
        <dbReference type="SAM" id="Phobius"/>
    </source>
</evidence>
<dbReference type="Proteomes" id="UP000472272">
    <property type="component" value="Chromosome 10"/>
</dbReference>
<proteinExistence type="inferred from homology"/>
<feature type="chain" id="PRO_5025669083" description="Podocalyxin" evidence="21">
    <location>
        <begin position="31"/>
        <end position="506"/>
    </location>
</feature>
<evidence type="ECO:0000256" key="12">
    <source>
        <dbReference type="ARBA" id="ARBA00022729"/>
    </source>
</evidence>
<dbReference type="KEGG" id="pmua:114605009"/>
<evidence type="ECO:0000256" key="3">
    <source>
        <dbReference type="ARBA" id="ARBA00004285"/>
    </source>
</evidence>
<dbReference type="PANTHER" id="PTHR12067:SF5">
    <property type="entry name" value="PODOCALYXIN"/>
    <property type="match status" value="1"/>
</dbReference>
<dbReference type="GO" id="GO:0032534">
    <property type="term" value="P:regulation of microvillus assembly"/>
    <property type="evidence" value="ECO:0007669"/>
    <property type="project" value="TreeGrafter"/>
</dbReference>
<feature type="compositionally biased region" description="Low complexity" evidence="19">
    <location>
        <begin position="128"/>
        <end position="142"/>
    </location>
</feature>
<feature type="compositionally biased region" description="Low complexity" evidence="19">
    <location>
        <begin position="181"/>
        <end position="219"/>
    </location>
</feature>
<dbReference type="RefSeq" id="XP_028601566.1">
    <property type="nucleotide sequence ID" value="XM_028745733.1"/>
</dbReference>
<evidence type="ECO:0000313" key="23">
    <source>
        <dbReference type="Proteomes" id="UP000472272"/>
    </source>
</evidence>
<dbReference type="InterPro" id="IPR017403">
    <property type="entry name" value="PODXL"/>
</dbReference>
<dbReference type="GO" id="GO:0022408">
    <property type="term" value="P:negative regulation of cell-cell adhesion"/>
    <property type="evidence" value="ECO:0007669"/>
    <property type="project" value="TreeGrafter"/>
</dbReference>
<evidence type="ECO:0000256" key="10">
    <source>
        <dbReference type="ARBA" id="ARBA00022475"/>
    </source>
</evidence>
<dbReference type="Ensembl" id="ENSPMRT00000021778.1">
    <property type="protein sequence ID" value="ENSPMRP00000020500.1"/>
    <property type="gene ID" value="ENSPMRG00000013344.1"/>
</dbReference>
<evidence type="ECO:0000256" key="17">
    <source>
        <dbReference type="ARBA" id="ARBA00023273"/>
    </source>
</evidence>
<dbReference type="GO" id="GO:0016477">
    <property type="term" value="P:cell migration"/>
    <property type="evidence" value="ECO:0007669"/>
    <property type="project" value="InterPro"/>
</dbReference>
<evidence type="ECO:0000256" key="5">
    <source>
        <dbReference type="ARBA" id="ARBA00004479"/>
    </source>
</evidence>
<dbReference type="GeneTree" id="ENSGT00990000211143"/>
<feature type="region of interest" description="Disordered" evidence="19">
    <location>
        <begin position="35"/>
        <end position="65"/>
    </location>
</feature>
<keyword evidence="14 20" id="KW-1133">Transmembrane helix</keyword>
<keyword evidence="12 21" id="KW-0732">Signal</keyword>
<dbReference type="GO" id="GO:0045121">
    <property type="term" value="C:membrane raft"/>
    <property type="evidence" value="ECO:0007669"/>
    <property type="project" value="UniProtKB-SubCell"/>
</dbReference>
<feature type="region of interest" description="Disordered" evidence="19">
    <location>
        <begin position="79"/>
        <end position="110"/>
    </location>
</feature>
<dbReference type="GO" id="GO:0007155">
    <property type="term" value="P:cell adhesion"/>
    <property type="evidence" value="ECO:0007669"/>
    <property type="project" value="UniProtKB-KW"/>
</dbReference>
<evidence type="ECO:0000256" key="15">
    <source>
        <dbReference type="ARBA" id="ARBA00023136"/>
    </source>
</evidence>
<evidence type="ECO:0000256" key="16">
    <source>
        <dbReference type="ARBA" id="ARBA00023180"/>
    </source>
</evidence>
<reference evidence="22" key="2">
    <citation type="submission" date="2025-08" db="UniProtKB">
        <authorList>
            <consortium name="Ensembl"/>
        </authorList>
    </citation>
    <scope>IDENTIFICATION</scope>
</reference>
<dbReference type="GO" id="GO:0030027">
    <property type="term" value="C:lamellipodium"/>
    <property type="evidence" value="ECO:0007669"/>
    <property type="project" value="UniProtKB-SubCell"/>
</dbReference>
<dbReference type="GeneID" id="114605009"/>
<keyword evidence="11 20" id="KW-0812">Transmembrane</keyword>
<keyword evidence="16" id="KW-0325">Glycoprotein</keyword>
<evidence type="ECO:0000256" key="7">
    <source>
        <dbReference type="ARBA" id="ARBA00004510"/>
    </source>
</evidence>
<evidence type="ECO:0000256" key="14">
    <source>
        <dbReference type="ARBA" id="ARBA00022989"/>
    </source>
</evidence>
<dbReference type="AlphaFoldDB" id="A0A670J8G2"/>
<dbReference type="InterPro" id="IPR013836">
    <property type="entry name" value="CD34/Podocalyxin"/>
</dbReference>
<keyword evidence="15 20" id="KW-0472">Membrane</keyword>
<feature type="compositionally biased region" description="Polar residues" evidence="19">
    <location>
        <begin position="89"/>
        <end position="108"/>
    </location>
</feature>
<evidence type="ECO:0000313" key="22">
    <source>
        <dbReference type="Ensembl" id="ENSPMRP00000020500.1"/>
    </source>
</evidence>
<evidence type="ECO:0000256" key="19">
    <source>
        <dbReference type="SAM" id="MobiDB-lite"/>
    </source>
</evidence>
<sequence>MRRGEPGAALAMRSALLPLLLLGVISSCRGTTTAGTMSGTSATPTSSAKSTTLTPGSTAPPPANVPILKTTVSATTAKSSVSTTAGSPPLSTTAGTINKPTDTTSSGVKGSPVAIATSVAVTTPKPPSATVAASTKTTSAAPQETTTSLTGVGPKAVASTPHSGVVTTSAPTLKPGSSAAVVTPGKSPGTTPGSGSVTTVASTTEKSTTKAVVPAATPTEKPKKAESTTRTATTKELGGTAGSTATHTAGAAPPPPSSSSGTSVTRKTPSASPQPPVAFPDTSFVAQTKIVCEKAVPPEDQAIILTLNQSTPCNSLEESAAKEALLNVLCKAVKPTFNQSRDGCLARLASKDDPKYLAVLEVAVLTNSADKELFESLAAKMEELEKIGVKNITHGGRSRDPDIEDRFSMPLIITIVCMAASLLLGAAIYGCCHQRLSQRKDQQRLTEELQTMENGYHDNPTLEVMETSSEMQEKKVNLNGELGDSWIVPMDSLTKEDLEDEEDTHL</sequence>
<feature type="region of interest" description="Disordered" evidence="19">
    <location>
        <begin position="124"/>
        <end position="280"/>
    </location>
</feature>
<feature type="transmembrane region" description="Helical" evidence="20">
    <location>
        <begin position="407"/>
        <end position="432"/>
    </location>
</feature>
<accession>A0A670J8G2</accession>
<feature type="compositionally biased region" description="Low complexity" evidence="19">
    <location>
        <begin position="242"/>
        <end position="251"/>
    </location>
</feature>
<evidence type="ECO:0000256" key="18">
    <source>
        <dbReference type="ARBA" id="ARBA00031141"/>
    </source>
</evidence>
<reference evidence="22" key="3">
    <citation type="submission" date="2025-09" db="UniProtKB">
        <authorList>
            <consortium name="Ensembl"/>
        </authorList>
    </citation>
    <scope>IDENTIFICATION</scope>
</reference>
<evidence type="ECO:0000256" key="21">
    <source>
        <dbReference type="SAM" id="SignalP"/>
    </source>
</evidence>
<dbReference type="GO" id="GO:0033634">
    <property type="term" value="P:positive regulation of cell-cell adhesion mediated by integrin"/>
    <property type="evidence" value="ECO:0007669"/>
    <property type="project" value="TreeGrafter"/>
</dbReference>
<evidence type="ECO:0000256" key="11">
    <source>
        <dbReference type="ARBA" id="ARBA00022692"/>
    </source>
</evidence>
<dbReference type="CTD" id="5420"/>
<evidence type="ECO:0000256" key="13">
    <source>
        <dbReference type="ARBA" id="ARBA00022889"/>
    </source>
</evidence>
<evidence type="ECO:0000256" key="2">
    <source>
        <dbReference type="ARBA" id="ARBA00004221"/>
    </source>
</evidence>
<keyword evidence="23" id="KW-1185">Reference proteome</keyword>
<dbReference type="GO" id="GO:0030175">
    <property type="term" value="C:filopodium"/>
    <property type="evidence" value="ECO:0007669"/>
    <property type="project" value="UniProtKB-SubCell"/>
</dbReference>
<evidence type="ECO:0000256" key="6">
    <source>
        <dbReference type="ARBA" id="ARBA00004486"/>
    </source>
</evidence>
<dbReference type="OrthoDB" id="9948358at2759"/>
<dbReference type="GO" id="GO:0001726">
    <property type="term" value="C:ruffle"/>
    <property type="evidence" value="ECO:0007669"/>
    <property type="project" value="UniProtKB-SubCell"/>
</dbReference>
<keyword evidence="13" id="KW-0130">Cell adhesion</keyword>
<dbReference type="Pfam" id="PF06365">
    <property type="entry name" value="CD34_antigen"/>
    <property type="match status" value="1"/>
</dbReference>
<evidence type="ECO:0000256" key="1">
    <source>
        <dbReference type="ARBA" id="ARBA00004105"/>
    </source>
</evidence>
<protein>
    <recommendedName>
        <fullName evidence="9">Podocalyxin</fullName>
    </recommendedName>
    <alternativeName>
        <fullName evidence="18">Podocalyxin-like protein 1</fullName>
    </alternativeName>
</protein>
<evidence type="ECO:0000256" key="8">
    <source>
        <dbReference type="ARBA" id="ARBA00007029"/>
    </source>
</evidence>
<feature type="signal peptide" evidence="21">
    <location>
        <begin position="1"/>
        <end position="30"/>
    </location>
</feature>